<dbReference type="Proteomes" id="UP000314294">
    <property type="component" value="Unassembled WGS sequence"/>
</dbReference>
<proteinExistence type="predicted"/>
<protein>
    <submittedName>
        <fullName evidence="1">Uncharacterized protein</fullName>
    </submittedName>
</protein>
<reference evidence="1 2" key="1">
    <citation type="submission" date="2019-03" db="EMBL/GenBank/DDBJ databases">
        <title>First draft genome of Liparis tanakae, snailfish: a comprehensive survey of snailfish specific genes.</title>
        <authorList>
            <person name="Kim W."/>
            <person name="Song I."/>
            <person name="Jeong J.-H."/>
            <person name="Kim D."/>
            <person name="Kim S."/>
            <person name="Ryu S."/>
            <person name="Song J.Y."/>
            <person name="Lee S.K."/>
        </authorList>
    </citation>
    <scope>NUCLEOTIDE SEQUENCE [LARGE SCALE GENOMIC DNA]</scope>
    <source>
        <tissue evidence="1">Muscle</tissue>
    </source>
</reference>
<dbReference type="AlphaFoldDB" id="A0A4Z2HFT0"/>
<organism evidence="1 2">
    <name type="scientific">Liparis tanakae</name>
    <name type="common">Tanaka's snailfish</name>
    <dbReference type="NCBI Taxonomy" id="230148"/>
    <lineage>
        <taxon>Eukaryota</taxon>
        <taxon>Metazoa</taxon>
        <taxon>Chordata</taxon>
        <taxon>Craniata</taxon>
        <taxon>Vertebrata</taxon>
        <taxon>Euteleostomi</taxon>
        <taxon>Actinopterygii</taxon>
        <taxon>Neopterygii</taxon>
        <taxon>Teleostei</taxon>
        <taxon>Neoteleostei</taxon>
        <taxon>Acanthomorphata</taxon>
        <taxon>Eupercaria</taxon>
        <taxon>Perciformes</taxon>
        <taxon>Cottioidei</taxon>
        <taxon>Cottales</taxon>
        <taxon>Liparidae</taxon>
        <taxon>Liparis</taxon>
    </lineage>
</organism>
<keyword evidence="2" id="KW-1185">Reference proteome</keyword>
<dbReference type="EMBL" id="SRLO01000253">
    <property type="protein sequence ID" value="TNN64390.1"/>
    <property type="molecule type" value="Genomic_DNA"/>
</dbReference>
<sequence>MSNGLLLSLEVAPGYQGSSLEAKGSAPSGAVTPPLWNVAVAMMLSGRPARDSRRFRVSMLSDDRPIPLSD</sequence>
<evidence type="ECO:0000313" key="1">
    <source>
        <dbReference type="EMBL" id="TNN64390.1"/>
    </source>
</evidence>
<evidence type="ECO:0000313" key="2">
    <source>
        <dbReference type="Proteomes" id="UP000314294"/>
    </source>
</evidence>
<gene>
    <name evidence="1" type="ORF">EYF80_025340</name>
</gene>
<comment type="caution">
    <text evidence="1">The sequence shown here is derived from an EMBL/GenBank/DDBJ whole genome shotgun (WGS) entry which is preliminary data.</text>
</comment>
<accession>A0A4Z2HFT0</accession>
<name>A0A4Z2HFT0_9TELE</name>